<dbReference type="Pfam" id="PF00155">
    <property type="entry name" value="Aminotran_1_2"/>
    <property type="match status" value="1"/>
</dbReference>
<dbReference type="PANTHER" id="PTHR13693:SF100">
    <property type="entry name" value="8-AMINO-7-OXONONANOATE SYNTHASE"/>
    <property type="match status" value="1"/>
</dbReference>
<dbReference type="InterPro" id="IPR015424">
    <property type="entry name" value="PyrdxlP-dep_Trfase"/>
</dbReference>
<evidence type="ECO:0000256" key="3">
    <source>
        <dbReference type="ARBA" id="ARBA00022898"/>
    </source>
</evidence>
<comment type="cofactor">
    <cofactor evidence="1">
        <name>pyridoxal 5'-phosphate</name>
        <dbReference type="ChEBI" id="CHEBI:597326"/>
    </cofactor>
</comment>
<dbReference type="InterPro" id="IPR015422">
    <property type="entry name" value="PyrdxlP-dep_Trfase_small"/>
</dbReference>
<dbReference type="Gene3D" id="3.40.640.10">
    <property type="entry name" value="Type I PLP-dependent aspartate aminotransferase-like (Major domain)"/>
    <property type="match status" value="1"/>
</dbReference>
<dbReference type="InterPro" id="IPR050087">
    <property type="entry name" value="AON_synthase_class-II"/>
</dbReference>
<protein>
    <recommendedName>
        <fullName evidence="4">Aminotransferase class I/classII large domain-containing protein</fullName>
    </recommendedName>
</protein>
<dbReference type="Gene3D" id="3.90.1150.10">
    <property type="entry name" value="Aspartate Aminotransferase, domain 1"/>
    <property type="match status" value="1"/>
</dbReference>
<dbReference type="SUPFAM" id="SSF53383">
    <property type="entry name" value="PLP-dependent transferases"/>
    <property type="match status" value="1"/>
</dbReference>
<reference evidence="5" key="1">
    <citation type="submission" date="2018-05" db="EMBL/GenBank/DDBJ databases">
        <authorList>
            <person name="Lanie J.A."/>
            <person name="Ng W.-L."/>
            <person name="Kazmierczak K.M."/>
            <person name="Andrzejewski T.M."/>
            <person name="Davidsen T.M."/>
            <person name="Wayne K.J."/>
            <person name="Tettelin H."/>
            <person name="Glass J.I."/>
            <person name="Rusch D."/>
            <person name="Podicherti R."/>
            <person name="Tsui H.-C.T."/>
            <person name="Winkler M.E."/>
        </authorList>
    </citation>
    <scope>NUCLEOTIDE SEQUENCE</scope>
</reference>
<dbReference type="InterPro" id="IPR015421">
    <property type="entry name" value="PyrdxlP-dep_Trfase_major"/>
</dbReference>
<feature type="non-terminal residue" evidence="5">
    <location>
        <position position="1"/>
    </location>
</feature>
<evidence type="ECO:0000313" key="5">
    <source>
        <dbReference type="EMBL" id="SVC07391.1"/>
    </source>
</evidence>
<gene>
    <name evidence="5" type="ORF">METZ01_LOCUS260245</name>
</gene>
<evidence type="ECO:0000256" key="2">
    <source>
        <dbReference type="ARBA" id="ARBA00022679"/>
    </source>
</evidence>
<dbReference type="GO" id="GO:0030170">
    <property type="term" value="F:pyridoxal phosphate binding"/>
    <property type="evidence" value="ECO:0007669"/>
    <property type="project" value="InterPro"/>
</dbReference>
<feature type="domain" description="Aminotransferase class I/classII large" evidence="4">
    <location>
        <begin position="5"/>
        <end position="131"/>
    </location>
</feature>
<organism evidence="5">
    <name type="scientific">marine metagenome</name>
    <dbReference type="NCBI Taxonomy" id="408172"/>
    <lineage>
        <taxon>unclassified sequences</taxon>
        <taxon>metagenomes</taxon>
        <taxon>ecological metagenomes</taxon>
    </lineage>
</organism>
<dbReference type="PANTHER" id="PTHR13693">
    <property type="entry name" value="CLASS II AMINOTRANSFERASE/8-AMINO-7-OXONONANOATE SYNTHASE"/>
    <property type="match status" value="1"/>
</dbReference>
<evidence type="ECO:0000259" key="4">
    <source>
        <dbReference type="Pfam" id="PF00155"/>
    </source>
</evidence>
<dbReference type="InterPro" id="IPR004839">
    <property type="entry name" value="Aminotransferase_I/II_large"/>
</dbReference>
<accession>A0A382J9A2</accession>
<name>A0A382J9A2_9ZZZZ</name>
<evidence type="ECO:0000256" key="1">
    <source>
        <dbReference type="ARBA" id="ARBA00001933"/>
    </source>
</evidence>
<sequence>ILSDSSTIIDFLVNRAGEFIYSTFLSPAQVGAAEIALQILQSAQEKRRYLREISRSFRKILNIDELEVINTPSPIIPVLIGDPAKTLELRNHLLQNGIMVGAIRPPTVPPHTSRLRISLHTGVTSETLEELGNIINPWMKS</sequence>
<proteinExistence type="predicted"/>
<keyword evidence="2" id="KW-0808">Transferase</keyword>
<keyword evidence="3" id="KW-0663">Pyridoxal phosphate</keyword>
<dbReference type="EMBL" id="UINC01072035">
    <property type="protein sequence ID" value="SVC07391.1"/>
    <property type="molecule type" value="Genomic_DNA"/>
</dbReference>
<dbReference type="GO" id="GO:0009102">
    <property type="term" value="P:biotin biosynthetic process"/>
    <property type="evidence" value="ECO:0007669"/>
    <property type="project" value="TreeGrafter"/>
</dbReference>
<dbReference type="AlphaFoldDB" id="A0A382J9A2"/>
<dbReference type="GO" id="GO:0008710">
    <property type="term" value="F:8-amino-7-oxononanoate synthase activity"/>
    <property type="evidence" value="ECO:0007669"/>
    <property type="project" value="TreeGrafter"/>
</dbReference>